<dbReference type="InterPro" id="IPR001810">
    <property type="entry name" value="F-box_dom"/>
</dbReference>
<feature type="repeat" description="ARM" evidence="2">
    <location>
        <begin position="688"/>
        <end position="730"/>
    </location>
</feature>
<evidence type="ECO:0000256" key="1">
    <source>
        <dbReference type="ARBA" id="ARBA00022737"/>
    </source>
</evidence>
<dbReference type="SUPFAM" id="SSF48371">
    <property type="entry name" value="ARM repeat"/>
    <property type="match status" value="1"/>
</dbReference>
<dbReference type="SMART" id="SM00367">
    <property type="entry name" value="LRR_CC"/>
    <property type="match status" value="2"/>
</dbReference>
<dbReference type="Gene3D" id="1.25.10.10">
    <property type="entry name" value="Leucine-rich Repeat Variant"/>
    <property type="match status" value="3"/>
</dbReference>
<dbReference type="Pfam" id="PF00646">
    <property type="entry name" value="F-box"/>
    <property type="match status" value="1"/>
</dbReference>
<dbReference type="InterPro" id="IPR011989">
    <property type="entry name" value="ARM-like"/>
</dbReference>
<dbReference type="CDD" id="cd22155">
    <property type="entry name" value="F-box_AtADLO1-like"/>
    <property type="match status" value="1"/>
</dbReference>
<dbReference type="Gene3D" id="3.80.10.10">
    <property type="entry name" value="Ribonuclease Inhibitor"/>
    <property type="match status" value="1"/>
</dbReference>
<feature type="repeat" description="ARM" evidence="2">
    <location>
        <begin position="599"/>
        <end position="641"/>
    </location>
</feature>
<organism evidence="4 5">
    <name type="scientific">Rehmannia glutinosa</name>
    <name type="common">Chinese foxglove</name>
    <dbReference type="NCBI Taxonomy" id="99300"/>
    <lineage>
        <taxon>Eukaryota</taxon>
        <taxon>Viridiplantae</taxon>
        <taxon>Streptophyta</taxon>
        <taxon>Embryophyta</taxon>
        <taxon>Tracheophyta</taxon>
        <taxon>Spermatophyta</taxon>
        <taxon>Magnoliopsida</taxon>
        <taxon>eudicotyledons</taxon>
        <taxon>Gunneridae</taxon>
        <taxon>Pentapetalae</taxon>
        <taxon>asterids</taxon>
        <taxon>lamiids</taxon>
        <taxon>Lamiales</taxon>
        <taxon>Orobanchaceae</taxon>
        <taxon>Rehmannieae</taxon>
        <taxon>Rehmannia</taxon>
    </lineage>
</organism>
<gene>
    <name evidence="4" type="ORF">DH2020_023327</name>
</gene>
<name>A0ABR0W9J0_REHGL</name>
<dbReference type="InterPro" id="IPR032675">
    <property type="entry name" value="LRR_dom_sf"/>
</dbReference>
<accession>A0ABR0W9J0</accession>
<dbReference type="InterPro" id="IPR016024">
    <property type="entry name" value="ARM-type_fold"/>
</dbReference>
<evidence type="ECO:0000313" key="4">
    <source>
        <dbReference type="EMBL" id="KAK6142979.1"/>
    </source>
</evidence>
<dbReference type="InterPro" id="IPR000225">
    <property type="entry name" value="Armadillo"/>
</dbReference>
<feature type="repeat" description="ARM" evidence="2">
    <location>
        <begin position="553"/>
        <end position="588"/>
    </location>
</feature>
<dbReference type="PROSITE" id="PS50176">
    <property type="entry name" value="ARM_REPEAT"/>
    <property type="match status" value="5"/>
</dbReference>
<comment type="caution">
    <text evidence="4">The sequence shown here is derived from an EMBL/GenBank/DDBJ whole genome shotgun (WGS) entry which is preliminary data.</text>
</comment>
<dbReference type="Proteomes" id="UP001318860">
    <property type="component" value="Unassembled WGS sequence"/>
</dbReference>
<keyword evidence="5" id="KW-1185">Reference proteome</keyword>
<dbReference type="PANTHER" id="PTHR46976:SF1">
    <property type="entry name" value="PROTEIN ARABIDILLO 1"/>
    <property type="match status" value="1"/>
</dbReference>
<dbReference type="SMART" id="SM00256">
    <property type="entry name" value="FBOX"/>
    <property type="match status" value="1"/>
</dbReference>
<protein>
    <recommendedName>
        <fullName evidence="3">F-box domain-containing protein</fullName>
    </recommendedName>
</protein>
<dbReference type="InterPro" id="IPR006553">
    <property type="entry name" value="Leu-rich_rpt_Cys-con_subtyp"/>
</dbReference>
<evidence type="ECO:0000313" key="5">
    <source>
        <dbReference type="Proteomes" id="UP001318860"/>
    </source>
</evidence>
<evidence type="ECO:0000256" key="2">
    <source>
        <dbReference type="PROSITE-ProRule" id="PRU00259"/>
    </source>
</evidence>
<feature type="domain" description="F-box" evidence="3">
    <location>
        <begin position="33"/>
        <end position="79"/>
    </location>
</feature>
<dbReference type="PROSITE" id="PS50181">
    <property type="entry name" value="FBOX"/>
    <property type="match status" value="1"/>
</dbReference>
<sequence length="837" mass="91033">MSRRVRRRVEEKGKEEVGFLEIDENLTLDEKGVLDWTRLPDDTVITVFSRLNYRDRASLSSTCRTWRTLGKSPCLWDVLDLRTYKFDAAAASSLASRCANLRKIRFRGPESADAITNLQAKKLREISGDCCRKMKDITLGVLAARHEALECLQIEADFCKMISSDAVKAIAICCPQLRKLWISGIREVDVNAINALAKYCRNLTDIGFIDCQKVDETALGNVASVRFLSIAGTANIKWNLVVQHWSKLPHLIGLDVSRTDIHPNAVLGYFSPSFSLKVLCALDCPVLEEDATFVSNNNHKGKVVLAVFTDILKGVAKLCVDTPNNDRNIFLHWRNSRKDKKLGEILNWLEWIISDSLLRVSKSSPRDLDNFWLDQGTTLLLSFTQSAQEEVQERAATALASFVKKYFADDTGWAEAVMRDDGIRLLLNLARSWREGLQSEAAKAIFLAVANLSVNAKVAKAVAEEGGISILANLARSVNRSVAEEAALGLRHLCDGEELEGAIDEAGGVKALVDLIFKWSSSTGGEVVLERVAGALANLAADEKRSIEFASVGGVHALVTLLRSCEVEGVQKQAARALTNFTAHGDNNCNAAAVGQETGAIDALLQLTRSRHDGVRDAAAGVLLNLCFDDRNQEAIAAAGGVEALVALAHSCSNASRDLQESAAAALWGLAASEANRYELSIAIVREGGVAPLIELARSDAKEVHETAAGALWCLALYPGNALRIVEEGEFLLLMDEIALIGTSTEGTSKSVYLDCTRRMALKHIKAFVMTISDSQAISAAVASSAPASLVQITASARIQVIWQNLRGTSNNCGWDERPSGVLFIHPTSYKEELGSL</sequence>
<proteinExistence type="predicted"/>
<dbReference type="PANTHER" id="PTHR46976">
    <property type="entry name" value="PROTEIN ARABIDILLO 1"/>
    <property type="match status" value="1"/>
</dbReference>
<dbReference type="Pfam" id="PF00514">
    <property type="entry name" value="Arm"/>
    <property type="match status" value="3"/>
</dbReference>
<feature type="repeat" description="ARM" evidence="2">
    <location>
        <begin position="640"/>
        <end position="689"/>
    </location>
</feature>
<dbReference type="SMART" id="SM00185">
    <property type="entry name" value="ARM"/>
    <property type="match status" value="7"/>
</dbReference>
<evidence type="ECO:0000259" key="3">
    <source>
        <dbReference type="PROSITE" id="PS50181"/>
    </source>
</evidence>
<feature type="repeat" description="ARM" evidence="2">
    <location>
        <begin position="507"/>
        <end position="554"/>
    </location>
</feature>
<dbReference type="EMBL" id="JABTTQ020000013">
    <property type="protein sequence ID" value="KAK6142979.1"/>
    <property type="molecule type" value="Genomic_DNA"/>
</dbReference>
<dbReference type="SUPFAM" id="SSF52047">
    <property type="entry name" value="RNI-like"/>
    <property type="match status" value="1"/>
</dbReference>
<keyword evidence="1" id="KW-0677">Repeat</keyword>
<reference evidence="4 5" key="1">
    <citation type="journal article" date="2021" name="Comput. Struct. Biotechnol. J.">
        <title>De novo genome assembly of the potent medicinal plant Rehmannia glutinosa using nanopore technology.</title>
        <authorList>
            <person name="Ma L."/>
            <person name="Dong C."/>
            <person name="Song C."/>
            <person name="Wang X."/>
            <person name="Zheng X."/>
            <person name="Niu Y."/>
            <person name="Chen S."/>
            <person name="Feng W."/>
        </authorList>
    </citation>
    <scope>NUCLEOTIDE SEQUENCE [LARGE SCALE GENOMIC DNA]</scope>
    <source>
        <strain evidence="4">DH-2019</strain>
    </source>
</reference>